<feature type="transmembrane region" description="Helical" evidence="7">
    <location>
        <begin position="169"/>
        <end position="188"/>
    </location>
</feature>
<evidence type="ECO:0000256" key="2">
    <source>
        <dbReference type="ARBA" id="ARBA00004141"/>
    </source>
</evidence>
<gene>
    <name evidence="9" type="ORF">PQ465_06725</name>
</gene>
<dbReference type="RefSeq" id="WP_274268773.1">
    <property type="nucleotide sequence ID" value="NZ_CP117880.1"/>
</dbReference>
<reference evidence="9 10" key="1">
    <citation type="submission" date="2023-02" db="EMBL/GenBank/DDBJ databases">
        <title>Genome sequence of Sphingobacterium sp. KACC 22765.</title>
        <authorList>
            <person name="Kim S."/>
            <person name="Heo J."/>
            <person name="Kwon S.-W."/>
        </authorList>
    </citation>
    <scope>NUCLEOTIDE SEQUENCE [LARGE SCALE GENOMIC DNA]</scope>
    <source>
        <strain evidence="9 10">KACC 22765</strain>
    </source>
</reference>
<evidence type="ECO:0000313" key="10">
    <source>
        <dbReference type="Proteomes" id="UP001221558"/>
    </source>
</evidence>
<feature type="domain" description="Peptidase M50" evidence="8">
    <location>
        <begin position="68"/>
        <end position="157"/>
    </location>
</feature>
<comment type="similarity">
    <text evidence="3">Belongs to the peptidase M50B family.</text>
</comment>
<dbReference type="Proteomes" id="UP001221558">
    <property type="component" value="Chromosome"/>
</dbReference>
<organism evidence="9 10">
    <name type="scientific">Sphingobacterium oryzagri</name>
    <dbReference type="NCBI Taxonomy" id="3025669"/>
    <lineage>
        <taxon>Bacteria</taxon>
        <taxon>Pseudomonadati</taxon>
        <taxon>Bacteroidota</taxon>
        <taxon>Sphingobacteriia</taxon>
        <taxon>Sphingobacteriales</taxon>
        <taxon>Sphingobacteriaceae</taxon>
        <taxon>Sphingobacterium</taxon>
    </lineage>
</organism>
<dbReference type="SMART" id="SM00028">
    <property type="entry name" value="TPR"/>
    <property type="match status" value="2"/>
</dbReference>
<dbReference type="Gene3D" id="1.25.40.10">
    <property type="entry name" value="Tetratricopeptide repeat domain"/>
    <property type="match status" value="1"/>
</dbReference>
<comment type="subcellular location">
    <subcellularLocation>
        <location evidence="2">Membrane</location>
        <topology evidence="2">Multi-pass membrane protein</topology>
    </subcellularLocation>
</comment>
<dbReference type="InterPro" id="IPR019734">
    <property type="entry name" value="TPR_rpt"/>
</dbReference>
<evidence type="ECO:0000256" key="7">
    <source>
        <dbReference type="SAM" id="Phobius"/>
    </source>
</evidence>
<evidence type="ECO:0000256" key="6">
    <source>
        <dbReference type="ARBA" id="ARBA00023136"/>
    </source>
</evidence>
<dbReference type="InterPro" id="IPR008915">
    <property type="entry name" value="Peptidase_M50"/>
</dbReference>
<dbReference type="CDD" id="cd05709">
    <property type="entry name" value="S2P-M50"/>
    <property type="match status" value="1"/>
</dbReference>
<keyword evidence="6 7" id="KW-0472">Membrane</keyword>
<feature type="transmembrane region" description="Helical" evidence="7">
    <location>
        <begin position="136"/>
        <end position="157"/>
    </location>
</feature>
<proteinExistence type="inferred from homology"/>
<evidence type="ECO:0000256" key="1">
    <source>
        <dbReference type="ARBA" id="ARBA00001947"/>
    </source>
</evidence>
<evidence type="ECO:0000313" key="9">
    <source>
        <dbReference type="EMBL" id="WDF70066.1"/>
    </source>
</evidence>
<protein>
    <submittedName>
        <fullName evidence="9">M50 family metallopeptidase</fullName>
    </submittedName>
</protein>
<keyword evidence="4 7" id="KW-0812">Transmembrane</keyword>
<sequence length="421" mass="47948">MKSMLFPFRDKSPSSWIMYVRMIYVMLALHRFWYAILFGLLFLAFPAHLAPQIGYVVLNFVAIYYAQLLALVIHESGHYLAALMVGEKPWRITLGKGHVAAKVNFFGTKLVINTVMTAGMVHTLFQNHRYVKLRHFFYILAGPLANLLVGALCWLLVPLSFSVSTHINWWGIFFLMNMLAGIVNLFPFKVKLLGMKVNSDGLQLLKLPWKNKDELLKSTILEQWLLAYDRIEERDYVTASHIYETHSSALDAHPEQKINLGLIYLKLERFAEAVTMWEALLPHVSDKLLKPSEAVLYNNLAYGYVLLDRLEEASTYINKAIGTKTGLPVVQQTYAAVLIERGQYEEGIAILIKDTRSNFDQSSLAFNAMYLAWAYGELDQAKKSAAYWSFFCESKSKLDADTLFLGNRIEGKLAARLAIHS</sequence>
<accession>A0ABY7WKE6</accession>
<evidence type="ECO:0000256" key="3">
    <source>
        <dbReference type="ARBA" id="ARBA00007931"/>
    </source>
</evidence>
<keyword evidence="5 7" id="KW-1133">Transmembrane helix</keyword>
<name>A0ABY7WKE6_9SPHI</name>
<keyword evidence="10" id="KW-1185">Reference proteome</keyword>
<evidence type="ECO:0000256" key="4">
    <source>
        <dbReference type="ARBA" id="ARBA00022692"/>
    </source>
</evidence>
<evidence type="ECO:0000256" key="5">
    <source>
        <dbReference type="ARBA" id="ARBA00022989"/>
    </source>
</evidence>
<evidence type="ECO:0000259" key="8">
    <source>
        <dbReference type="Pfam" id="PF02163"/>
    </source>
</evidence>
<dbReference type="Pfam" id="PF02163">
    <property type="entry name" value="Peptidase_M50"/>
    <property type="match status" value="1"/>
</dbReference>
<dbReference type="InterPro" id="IPR011990">
    <property type="entry name" value="TPR-like_helical_dom_sf"/>
</dbReference>
<dbReference type="EMBL" id="CP117880">
    <property type="protein sequence ID" value="WDF70066.1"/>
    <property type="molecule type" value="Genomic_DNA"/>
</dbReference>
<dbReference type="SUPFAM" id="SSF48452">
    <property type="entry name" value="TPR-like"/>
    <property type="match status" value="1"/>
</dbReference>
<comment type="cofactor">
    <cofactor evidence="1">
        <name>Zn(2+)</name>
        <dbReference type="ChEBI" id="CHEBI:29105"/>
    </cofactor>
</comment>